<dbReference type="InterPro" id="IPR035994">
    <property type="entry name" value="Nucleoside_phosphorylase_sf"/>
</dbReference>
<comment type="catalytic activity">
    <reaction evidence="5">
        <text>S-methyl-5'-thioadenosine + phosphate = 5-(methylsulfanyl)-alpha-D-ribose 1-phosphate + adenine</text>
        <dbReference type="Rhea" id="RHEA:11852"/>
        <dbReference type="ChEBI" id="CHEBI:16708"/>
        <dbReference type="ChEBI" id="CHEBI:17509"/>
        <dbReference type="ChEBI" id="CHEBI:43474"/>
        <dbReference type="ChEBI" id="CHEBI:58533"/>
        <dbReference type="EC" id="2.4.2.28"/>
    </reaction>
</comment>
<feature type="site" description="Important for substrate specificity" evidence="5">
    <location>
        <position position="227"/>
    </location>
</feature>
<protein>
    <recommendedName>
        <fullName evidence="5">S-methyl-5'-thioadenosine phosphorylase</fullName>
        <ecNumber evidence="5">2.4.2.28</ecNumber>
    </recommendedName>
    <alternativeName>
        <fullName evidence="5">5'-methylthioadenosine phosphorylase</fullName>
        <shortName evidence="5">MTA phosphorylase</shortName>
        <shortName evidence="5">MTAP</shortName>
    </alternativeName>
</protein>
<comment type="similarity">
    <text evidence="5">Belongs to the PNP/MTAP phosphorylase family. MTAP subfamily.</text>
</comment>
<feature type="binding site" evidence="5">
    <location>
        <position position="192"/>
    </location>
    <ligand>
        <name>substrate</name>
    </ligand>
</feature>
<name>A0A1H2STR7_9EURY</name>
<dbReference type="GO" id="GO:0005829">
    <property type="term" value="C:cytosol"/>
    <property type="evidence" value="ECO:0007669"/>
    <property type="project" value="TreeGrafter"/>
</dbReference>
<dbReference type="InterPro" id="IPR018099">
    <property type="entry name" value="Purine_phosphorylase-2_CS"/>
</dbReference>
<sequence length="292" mass="32233">MKKGDTLKGYADIAIIGGSGVYDVNLFDNISQIEVDTPFGKPSDSITVGDFGEKKVCFLPRHGTGHRVSPTNLNSRANIFALKKLGVKQIIAASAVGSLKENIKPLDIVIPDQIYDRTKLRPSTFFDQDIVVHTGFADPFCFGMSNLLHKIAIGNGYNSHPEGTYVCIEGPQFSTRAESNVYRSLGFDIIGMTATPEAKLAREAEICYSTIATVTDYDVWHEEDVTMETIIGNVIKNEKAVRTIIRQALESLDIEQDCECRHALNGAIMTDSGIIPYETKYRLKTLIGKYID</sequence>
<dbReference type="PANTHER" id="PTHR42679:SF2">
    <property type="entry name" value="S-METHYL-5'-THIOADENOSINE PHOSPHORYLASE"/>
    <property type="match status" value="1"/>
</dbReference>
<organism evidence="7 8">
    <name type="scientific">Methanohalophilus halophilus</name>
    <dbReference type="NCBI Taxonomy" id="2177"/>
    <lineage>
        <taxon>Archaea</taxon>
        <taxon>Methanobacteriati</taxon>
        <taxon>Methanobacteriota</taxon>
        <taxon>Stenosarchaea group</taxon>
        <taxon>Methanomicrobia</taxon>
        <taxon>Methanosarcinales</taxon>
        <taxon>Methanosarcinaceae</taxon>
        <taxon>Methanohalophilus</taxon>
    </lineage>
</organism>
<dbReference type="PANTHER" id="PTHR42679">
    <property type="entry name" value="S-METHYL-5'-THIOADENOSINE PHOSPHORYLASE"/>
    <property type="match status" value="1"/>
</dbReference>
<feature type="binding site" evidence="5">
    <location>
        <begin position="61"/>
        <end position="62"/>
    </location>
    <ligand>
        <name>phosphate</name>
        <dbReference type="ChEBI" id="CHEBI:43474"/>
    </ligand>
</feature>
<dbReference type="GO" id="GO:0017061">
    <property type="term" value="F:S-methyl-5-thioadenosine phosphorylase activity"/>
    <property type="evidence" value="ECO:0007669"/>
    <property type="project" value="UniProtKB-EC"/>
</dbReference>
<dbReference type="EMBL" id="FNMU01000002">
    <property type="protein sequence ID" value="SDW34855.1"/>
    <property type="molecule type" value="Genomic_DNA"/>
</dbReference>
<feature type="binding site" evidence="5">
    <location>
        <begin position="94"/>
        <end position="95"/>
    </location>
    <ligand>
        <name>phosphate</name>
        <dbReference type="ChEBI" id="CHEBI:43474"/>
    </ligand>
</feature>
<comment type="pathway">
    <text evidence="5">Amino-acid biosynthesis; L-methionine biosynthesis via salvage pathway; S-methyl-5-thio-alpha-D-ribose 1-phosphate from S-methyl-5'-thioadenosine (phosphorylase route): step 1/1.</text>
</comment>
<dbReference type="GO" id="GO:0019509">
    <property type="term" value="P:L-methionine salvage from methylthioadenosine"/>
    <property type="evidence" value="ECO:0007669"/>
    <property type="project" value="UniProtKB-UniPathway"/>
</dbReference>
<dbReference type="CDD" id="cd09010">
    <property type="entry name" value="MTAP_SsMTAPII_like_MTIP"/>
    <property type="match status" value="1"/>
</dbReference>
<dbReference type="FunFam" id="3.40.50.1580:FF:000012">
    <property type="entry name" value="Probable 6-oxopurine nucleoside phosphorylase"/>
    <property type="match status" value="1"/>
</dbReference>
<evidence type="ECO:0000256" key="3">
    <source>
        <dbReference type="ARBA" id="ARBA00022726"/>
    </source>
</evidence>
<gene>
    <name evidence="5" type="primary">mtnP</name>
    <name evidence="7" type="ORF">SAMN04515625_0778</name>
</gene>
<keyword evidence="1 5" id="KW-0328">Glycosyltransferase</keyword>
<dbReference type="AlphaFoldDB" id="A0A1H2STR7"/>
<evidence type="ECO:0000313" key="8">
    <source>
        <dbReference type="Proteomes" id="UP000198669"/>
    </source>
</evidence>
<keyword evidence="3 5" id="KW-0660">Purine salvage</keyword>
<feature type="binding site" evidence="5">
    <location>
        <position position="19"/>
    </location>
    <ligand>
        <name>phosphate</name>
        <dbReference type="ChEBI" id="CHEBI:43474"/>
    </ligand>
</feature>
<dbReference type="UniPathway" id="UPA00904">
    <property type="reaction ID" value="UER00873"/>
</dbReference>
<dbReference type="InterPro" id="IPR010044">
    <property type="entry name" value="MTAP"/>
</dbReference>
<evidence type="ECO:0000313" key="7">
    <source>
        <dbReference type="EMBL" id="SDW34855.1"/>
    </source>
</evidence>
<dbReference type="PROSITE" id="PS01240">
    <property type="entry name" value="PNP_MTAP_2"/>
    <property type="match status" value="1"/>
</dbReference>
<reference evidence="7 8" key="1">
    <citation type="submission" date="2016-10" db="EMBL/GenBank/DDBJ databases">
        <authorList>
            <person name="de Groot N.N."/>
        </authorList>
    </citation>
    <scope>NUCLEOTIDE SEQUENCE [LARGE SCALE GENOMIC DNA]</scope>
    <source>
        <strain evidence="7 8">Z-7982</strain>
    </source>
</reference>
<evidence type="ECO:0000256" key="2">
    <source>
        <dbReference type="ARBA" id="ARBA00022679"/>
    </source>
</evidence>
<dbReference type="Pfam" id="PF01048">
    <property type="entry name" value="PNP_UDP_1"/>
    <property type="match status" value="1"/>
</dbReference>
<comment type="function">
    <text evidence="5">Catalyzes the reversible phosphorylation of S-methyl-5'-thioadenosine (MTA) to adenine and 5-methylthioribose-1-phosphate. Involved in the breakdown of MTA, a major by-product of polyamine biosynthesis. Responsible for the first step in the methionine salvage pathway after MTA has been generated from S-adenosylmethionine. Has broad substrate specificity with 6-aminopurine nucleosides as preferred substrates.</text>
</comment>
<dbReference type="NCBIfam" id="TIGR01694">
    <property type="entry name" value="MTAP"/>
    <property type="match status" value="1"/>
</dbReference>
<feature type="binding site" evidence="5">
    <location>
        <position position="193"/>
    </location>
    <ligand>
        <name>phosphate</name>
        <dbReference type="ChEBI" id="CHEBI:43474"/>
    </ligand>
</feature>
<keyword evidence="2 5" id="KW-0808">Transferase</keyword>
<dbReference type="Proteomes" id="UP000198669">
    <property type="component" value="Unassembled WGS sequence"/>
</dbReference>
<feature type="domain" description="Nucleoside phosphorylase" evidence="6">
    <location>
        <begin position="12"/>
        <end position="249"/>
    </location>
</feature>
<evidence type="ECO:0000256" key="5">
    <source>
        <dbReference type="HAMAP-Rule" id="MF_01963"/>
    </source>
</evidence>
<dbReference type="GO" id="GO:0006166">
    <property type="term" value="P:purine ribonucleoside salvage"/>
    <property type="evidence" value="ECO:0007669"/>
    <property type="project" value="UniProtKB-UniRule"/>
</dbReference>
<dbReference type="HAMAP" id="MF_01963">
    <property type="entry name" value="MTAP"/>
    <property type="match status" value="1"/>
</dbReference>
<accession>A0A1H2STR7</accession>
<dbReference type="Gene3D" id="3.40.50.1580">
    <property type="entry name" value="Nucleoside phosphorylase domain"/>
    <property type="match status" value="1"/>
</dbReference>
<evidence type="ECO:0000256" key="1">
    <source>
        <dbReference type="ARBA" id="ARBA00022676"/>
    </source>
</evidence>
<feature type="binding site" evidence="5">
    <location>
        <begin position="216"/>
        <end position="218"/>
    </location>
    <ligand>
        <name>substrate</name>
    </ligand>
</feature>
<feature type="site" description="Important for substrate specificity" evidence="5">
    <location>
        <position position="174"/>
    </location>
</feature>
<dbReference type="SUPFAM" id="SSF53167">
    <property type="entry name" value="Purine and uridine phosphorylases"/>
    <property type="match status" value="1"/>
</dbReference>
<evidence type="ECO:0000256" key="4">
    <source>
        <dbReference type="ARBA" id="ARBA00063054"/>
    </source>
</evidence>
<evidence type="ECO:0000259" key="6">
    <source>
        <dbReference type="Pfam" id="PF01048"/>
    </source>
</evidence>
<comment type="subunit">
    <text evidence="4 5">Homohexamer. Dimer of a homotrimer.</text>
</comment>
<dbReference type="EC" id="2.4.2.28" evidence="5"/>
<proteinExistence type="inferred from homology"/>
<dbReference type="InterPro" id="IPR000845">
    <property type="entry name" value="Nucleoside_phosphorylase_d"/>
</dbReference>